<dbReference type="PANTHER" id="PTHR47052:SF3">
    <property type="entry name" value="INGRESSION PROTEIN 1"/>
    <property type="match status" value="1"/>
</dbReference>
<dbReference type="EMBL" id="PJQL01001924">
    <property type="protein sequence ID" value="RCH86174.1"/>
    <property type="molecule type" value="Genomic_DNA"/>
</dbReference>
<dbReference type="InterPro" id="IPR035892">
    <property type="entry name" value="C2_domain_sf"/>
</dbReference>
<feature type="compositionally biased region" description="Pro residues" evidence="1">
    <location>
        <begin position="221"/>
        <end position="254"/>
    </location>
</feature>
<dbReference type="SUPFAM" id="SSF49562">
    <property type="entry name" value="C2 domain (Calcium/lipid-binding domain, CaLB)"/>
    <property type="match status" value="1"/>
</dbReference>
<dbReference type="OrthoDB" id="270970at2759"/>
<feature type="compositionally biased region" description="Pro residues" evidence="1">
    <location>
        <begin position="278"/>
        <end position="329"/>
    </location>
</feature>
<accession>A0A367J894</accession>
<evidence type="ECO:0000313" key="4">
    <source>
        <dbReference type="Proteomes" id="UP000252139"/>
    </source>
</evidence>
<dbReference type="Gene3D" id="2.60.40.150">
    <property type="entry name" value="C2 domain"/>
    <property type="match status" value="1"/>
</dbReference>
<dbReference type="PRINTS" id="PR01217">
    <property type="entry name" value="PRICHEXTENSN"/>
</dbReference>
<proteinExistence type="predicted"/>
<dbReference type="STRING" id="86630.A0A367J894"/>
<dbReference type="AlphaFoldDB" id="A0A367J894"/>
<name>A0A367J894_RHIAZ</name>
<feature type="region of interest" description="Disordered" evidence="1">
    <location>
        <begin position="138"/>
        <end position="329"/>
    </location>
</feature>
<evidence type="ECO:0000256" key="1">
    <source>
        <dbReference type="SAM" id="MobiDB-lite"/>
    </source>
</evidence>
<reference evidence="3 4" key="1">
    <citation type="journal article" date="2018" name="G3 (Bethesda)">
        <title>Phylogenetic and Phylogenomic Definition of Rhizopus Species.</title>
        <authorList>
            <person name="Gryganskyi A.P."/>
            <person name="Golan J."/>
            <person name="Dolatabadi S."/>
            <person name="Mondo S."/>
            <person name="Robb S."/>
            <person name="Idnurm A."/>
            <person name="Muszewska A."/>
            <person name="Steczkiewicz K."/>
            <person name="Masonjones S."/>
            <person name="Liao H.L."/>
            <person name="Gajdeczka M.T."/>
            <person name="Anike F."/>
            <person name="Vuek A."/>
            <person name="Anishchenko I.M."/>
            <person name="Voigt K."/>
            <person name="de Hoog G.S."/>
            <person name="Smith M.E."/>
            <person name="Heitman J."/>
            <person name="Vilgalys R."/>
            <person name="Stajich J.E."/>
        </authorList>
    </citation>
    <scope>NUCLEOTIDE SEQUENCE [LARGE SCALE GENOMIC DNA]</scope>
    <source>
        <strain evidence="3 4">CBS 357.93</strain>
    </source>
</reference>
<comment type="caution">
    <text evidence="3">The sequence shown here is derived from an EMBL/GenBank/DDBJ whole genome shotgun (WGS) entry which is preliminary data.</text>
</comment>
<dbReference type="InterPro" id="IPR052981">
    <property type="entry name" value="Ingression_C2_domain"/>
</dbReference>
<feature type="domain" description="C2" evidence="2">
    <location>
        <begin position="1"/>
        <end position="107"/>
    </location>
</feature>
<dbReference type="Pfam" id="PF00168">
    <property type="entry name" value="C2"/>
    <property type="match status" value="1"/>
</dbReference>
<dbReference type="PANTHER" id="PTHR47052">
    <property type="entry name" value="CONSERVED SERINE PROLINE-RICH PROTEIN (AFU_ORTHOLOGUE AFUA_2G01790)"/>
    <property type="match status" value="1"/>
</dbReference>
<dbReference type="SMART" id="SM00239">
    <property type="entry name" value="C2"/>
    <property type="match status" value="1"/>
</dbReference>
<organism evidence="3 4">
    <name type="scientific">Rhizopus azygosporus</name>
    <name type="common">Rhizopus microsporus var. azygosporus</name>
    <dbReference type="NCBI Taxonomy" id="86630"/>
    <lineage>
        <taxon>Eukaryota</taxon>
        <taxon>Fungi</taxon>
        <taxon>Fungi incertae sedis</taxon>
        <taxon>Mucoromycota</taxon>
        <taxon>Mucoromycotina</taxon>
        <taxon>Mucoromycetes</taxon>
        <taxon>Mucorales</taxon>
        <taxon>Mucorineae</taxon>
        <taxon>Rhizopodaceae</taxon>
        <taxon>Rhizopus</taxon>
    </lineage>
</organism>
<feature type="compositionally biased region" description="Low complexity" evidence="1">
    <location>
        <begin position="255"/>
        <end position="272"/>
    </location>
</feature>
<feature type="compositionally biased region" description="Pro residues" evidence="1">
    <location>
        <begin position="196"/>
        <end position="213"/>
    </location>
</feature>
<evidence type="ECO:0000259" key="2">
    <source>
        <dbReference type="PROSITE" id="PS50004"/>
    </source>
</evidence>
<dbReference type="PROSITE" id="PS50004">
    <property type="entry name" value="C2"/>
    <property type="match status" value="1"/>
</dbReference>
<dbReference type="Proteomes" id="UP000252139">
    <property type="component" value="Unassembled WGS sequence"/>
</dbReference>
<gene>
    <name evidence="3" type="ORF">CU097_007221</name>
</gene>
<sequence length="329" mass="37042">MMQQPQSLLGELVVVALKAENLQHQATSKQDPFCIFRVNEVVKRTKTDYGGGSYPIWDDQVNIPIRQGQHRLHVQIFDKEANARNLMGEGVVDLTKVLREREHDGYFPVKYQGKHGGEIYLELTFYPIQQSMARPQQPVRYQYPPGSNGYRPRPLPPLPQQQQQQQSHGHYAPSHQRPLPHQRPPPPHPVAHAPYSAPPHPSTTMPPCPPPPHMSHYHSTPLPPHSAPPQHSVPPYPPHSMPLPNQHPPYPQPRPSTSSQIMSSSQPLLSSPYHPAASPIPRPIQGSPYPPRPPGPYQPSPMPQARPYPPGQSMRPMPPSNRPNMYPPY</sequence>
<protein>
    <recommendedName>
        <fullName evidence="2">C2 domain-containing protein</fullName>
    </recommendedName>
</protein>
<evidence type="ECO:0000313" key="3">
    <source>
        <dbReference type="EMBL" id="RCH86174.1"/>
    </source>
</evidence>
<dbReference type="InterPro" id="IPR000008">
    <property type="entry name" value="C2_dom"/>
</dbReference>
<keyword evidence="4" id="KW-1185">Reference proteome</keyword>